<dbReference type="AlphaFoldDB" id="A0A7J9GVV6"/>
<gene>
    <name evidence="2" type="ORF">Gohar_012065</name>
</gene>
<evidence type="ECO:0000313" key="2">
    <source>
        <dbReference type="EMBL" id="MBA0801716.1"/>
    </source>
</evidence>
<comment type="caution">
    <text evidence="2">The sequence shown here is derived from an EMBL/GenBank/DDBJ whole genome shotgun (WGS) entry which is preliminary data.</text>
</comment>
<accession>A0A7J9GVV6</accession>
<protein>
    <submittedName>
        <fullName evidence="2">Uncharacterized protein</fullName>
    </submittedName>
</protein>
<proteinExistence type="predicted"/>
<organism evidence="2 3">
    <name type="scientific">Gossypium harknessii</name>
    <dbReference type="NCBI Taxonomy" id="34285"/>
    <lineage>
        <taxon>Eukaryota</taxon>
        <taxon>Viridiplantae</taxon>
        <taxon>Streptophyta</taxon>
        <taxon>Embryophyta</taxon>
        <taxon>Tracheophyta</taxon>
        <taxon>Spermatophyta</taxon>
        <taxon>Magnoliopsida</taxon>
        <taxon>eudicotyledons</taxon>
        <taxon>Gunneridae</taxon>
        <taxon>Pentapetalae</taxon>
        <taxon>rosids</taxon>
        <taxon>malvids</taxon>
        <taxon>Malvales</taxon>
        <taxon>Malvaceae</taxon>
        <taxon>Malvoideae</taxon>
        <taxon>Gossypium</taxon>
    </lineage>
</organism>
<feature type="region of interest" description="Disordered" evidence="1">
    <location>
        <begin position="44"/>
        <end position="71"/>
    </location>
</feature>
<keyword evidence="3" id="KW-1185">Reference proteome</keyword>
<evidence type="ECO:0000313" key="3">
    <source>
        <dbReference type="Proteomes" id="UP000593560"/>
    </source>
</evidence>
<evidence type="ECO:0000256" key="1">
    <source>
        <dbReference type="SAM" id="MobiDB-lite"/>
    </source>
</evidence>
<feature type="compositionally biased region" description="Polar residues" evidence="1">
    <location>
        <begin position="52"/>
        <end position="64"/>
    </location>
</feature>
<name>A0A7J9GVV6_9ROSI</name>
<dbReference type="EMBL" id="JABFAD010000007">
    <property type="protein sequence ID" value="MBA0801716.1"/>
    <property type="molecule type" value="Genomic_DNA"/>
</dbReference>
<dbReference type="OrthoDB" id="419768at2759"/>
<sequence>MPQGKLQVVLVSAKGLENTDFLYEQVTWILTCFLLAEPRSRKAVLHQEKDQNQNGTRISYSTSPKVLRNSH</sequence>
<reference evidence="2 3" key="1">
    <citation type="journal article" date="2019" name="Genome Biol. Evol.">
        <title>Insights into the evolution of the New World diploid cottons (Gossypium, subgenus Houzingenia) based on genome sequencing.</title>
        <authorList>
            <person name="Grover C.E."/>
            <person name="Arick M.A. 2nd"/>
            <person name="Thrash A."/>
            <person name="Conover J.L."/>
            <person name="Sanders W.S."/>
            <person name="Peterson D.G."/>
            <person name="Frelichowski J.E."/>
            <person name="Scheffler J.A."/>
            <person name="Scheffler B.E."/>
            <person name="Wendel J.F."/>
        </authorList>
    </citation>
    <scope>NUCLEOTIDE SEQUENCE [LARGE SCALE GENOMIC DNA]</scope>
    <source>
        <strain evidence="2">0</strain>
        <tissue evidence="2">Leaf</tissue>
    </source>
</reference>
<dbReference type="Proteomes" id="UP000593560">
    <property type="component" value="Unassembled WGS sequence"/>
</dbReference>